<sequence>MVYPGCNSSRWAMPRLTHDESVKKQEAQGGRLLQFISCDDPAHPVVLVAIYNKTLFSAARVYGSDQVEPHLHLPFIRPYLSLASASSEHGDAHTGWSHSLFSWMTVVPLGSMAICWSEYIGYALPREYRQSIVRCSLQRALDGGSRSTLSCLHKLAYLQHGRDMAAGLAAYSHAVINQSHSWLLLDA</sequence>
<dbReference type="EMBL" id="ML213503">
    <property type="protein sequence ID" value="TFK56477.1"/>
    <property type="molecule type" value="Genomic_DNA"/>
</dbReference>
<evidence type="ECO:0000313" key="1">
    <source>
        <dbReference type="EMBL" id="TFK56477.1"/>
    </source>
</evidence>
<dbReference type="Proteomes" id="UP000305948">
    <property type="component" value="Unassembled WGS sequence"/>
</dbReference>
<organism evidence="1 2">
    <name type="scientific">Heliocybe sulcata</name>
    <dbReference type="NCBI Taxonomy" id="5364"/>
    <lineage>
        <taxon>Eukaryota</taxon>
        <taxon>Fungi</taxon>
        <taxon>Dikarya</taxon>
        <taxon>Basidiomycota</taxon>
        <taxon>Agaricomycotina</taxon>
        <taxon>Agaricomycetes</taxon>
        <taxon>Gloeophyllales</taxon>
        <taxon>Gloeophyllaceae</taxon>
        <taxon>Heliocybe</taxon>
    </lineage>
</organism>
<keyword evidence="2" id="KW-1185">Reference proteome</keyword>
<protein>
    <submittedName>
        <fullName evidence="1">Uncharacterized protein</fullName>
    </submittedName>
</protein>
<proteinExistence type="predicted"/>
<evidence type="ECO:0000313" key="2">
    <source>
        <dbReference type="Proteomes" id="UP000305948"/>
    </source>
</evidence>
<name>A0A5C3NHU0_9AGAM</name>
<gene>
    <name evidence="1" type="ORF">OE88DRAFT_24025</name>
</gene>
<dbReference type="AlphaFoldDB" id="A0A5C3NHU0"/>
<accession>A0A5C3NHU0</accession>
<reference evidence="1 2" key="1">
    <citation type="journal article" date="2019" name="Nat. Ecol. Evol.">
        <title>Megaphylogeny resolves global patterns of mushroom evolution.</title>
        <authorList>
            <person name="Varga T."/>
            <person name="Krizsan K."/>
            <person name="Foldi C."/>
            <person name="Dima B."/>
            <person name="Sanchez-Garcia M."/>
            <person name="Sanchez-Ramirez S."/>
            <person name="Szollosi G.J."/>
            <person name="Szarkandi J.G."/>
            <person name="Papp V."/>
            <person name="Albert L."/>
            <person name="Andreopoulos W."/>
            <person name="Angelini C."/>
            <person name="Antonin V."/>
            <person name="Barry K.W."/>
            <person name="Bougher N.L."/>
            <person name="Buchanan P."/>
            <person name="Buyck B."/>
            <person name="Bense V."/>
            <person name="Catcheside P."/>
            <person name="Chovatia M."/>
            <person name="Cooper J."/>
            <person name="Damon W."/>
            <person name="Desjardin D."/>
            <person name="Finy P."/>
            <person name="Geml J."/>
            <person name="Haridas S."/>
            <person name="Hughes K."/>
            <person name="Justo A."/>
            <person name="Karasinski D."/>
            <person name="Kautmanova I."/>
            <person name="Kiss B."/>
            <person name="Kocsube S."/>
            <person name="Kotiranta H."/>
            <person name="LaButti K.M."/>
            <person name="Lechner B.E."/>
            <person name="Liimatainen K."/>
            <person name="Lipzen A."/>
            <person name="Lukacs Z."/>
            <person name="Mihaltcheva S."/>
            <person name="Morgado L.N."/>
            <person name="Niskanen T."/>
            <person name="Noordeloos M.E."/>
            <person name="Ohm R.A."/>
            <person name="Ortiz-Santana B."/>
            <person name="Ovrebo C."/>
            <person name="Racz N."/>
            <person name="Riley R."/>
            <person name="Savchenko A."/>
            <person name="Shiryaev A."/>
            <person name="Soop K."/>
            <person name="Spirin V."/>
            <person name="Szebenyi C."/>
            <person name="Tomsovsky M."/>
            <person name="Tulloss R.E."/>
            <person name="Uehling J."/>
            <person name="Grigoriev I.V."/>
            <person name="Vagvolgyi C."/>
            <person name="Papp T."/>
            <person name="Martin F.M."/>
            <person name="Miettinen O."/>
            <person name="Hibbett D.S."/>
            <person name="Nagy L.G."/>
        </authorList>
    </citation>
    <scope>NUCLEOTIDE SEQUENCE [LARGE SCALE GENOMIC DNA]</scope>
    <source>
        <strain evidence="1 2">OMC1185</strain>
    </source>
</reference>